<evidence type="ECO:0000313" key="3">
    <source>
        <dbReference type="Proteomes" id="UP000800041"/>
    </source>
</evidence>
<proteinExistence type="predicted"/>
<evidence type="ECO:0000313" key="2">
    <source>
        <dbReference type="EMBL" id="KAF1992391.1"/>
    </source>
</evidence>
<evidence type="ECO:0000259" key="1">
    <source>
        <dbReference type="Pfam" id="PF20263"/>
    </source>
</evidence>
<feature type="non-terminal residue" evidence="2">
    <location>
        <position position="282"/>
    </location>
</feature>
<feature type="non-terminal residue" evidence="2">
    <location>
        <position position="1"/>
    </location>
</feature>
<dbReference type="Proteomes" id="UP000800041">
    <property type="component" value="Unassembled WGS sequence"/>
</dbReference>
<feature type="domain" description="LYR motif-containing protein Cup1-like N-terminal" evidence="1">
    <location>
        <begin position="1"/>
        <end position="87"/>
    </location>
</feature>
<organism evidence="2 3">
    <name type="scientific">Aulographum hederae CBS 113979</name>
    <dbReference type="NCBI Taxonomy" id="1176131"/>
    <lineage>
        <taxon>Eukaryota</taxon>
        <taxon>Fungi</taxon>
        <taxon>Dikarya</taxon>
        <taxon>Ascomycota</taxon>
        <taxon>Pezizomycotina</taxon>
        <taxon>Dothideomycetes</taxon>
        <taxon>Pleosporomycetidae</taxon>
        <taxon>Aulographales</taxon>
        <taxon>Aulographaceae</taxon>
    </lineage>
</organism>
<accession>A0A6G1HGM7</accession>
<gene>
    <name evidence="2" type="ORF">K402DRAFT_298903</name>
</gene>
<reference evidence="2" key="1">
    <citation type="journal article" date="2020" name="Stud. Mycol.">
        <title>101 Dothideomycetes genomes: a test case for predicting lifestyles and emergence of pathogens.</title>
        <authorList>
            <person name="Haridas S."/>
            <person name="Albert R."/>
            <person name="Binder M."/>
            <person name="Bloem J."/>
            <person name="Labutti K."/>
            <person name="Salamov A."/>
            <person name="Andreopoulos B."/>
            <person name="Baker S."/>
            <person name="Barry K."/>
            <person name="Bills G."/>
            <person name="Bluhm B."/>
            <person name="Cannon C."/>
            <person name="Castanera R."/>
            <person name="Culley D."/>
            <person name="Daum C."/>
            <person name="Ezra D."/>
            <person name="Gonzalez J."/>
            <person name="Henrissat B."/>
            <person name="Kuo A."/>
            <person name="Liang C."/>
            <person name="Lipzen A."/>
            <person name="Lutzoni F."/>
            <person name="Magnuson J."/>
            <person name="Mondo S."/>
            <person name="Nolan M."/>
            <person name="Ohm R."/>
            <person name="Pangilinan J."/>
            <person name="Park H.-J."/>
            <person name="Ramirez L."/>
            <person name="Alfaro M."/>
            <person name="Sun H."/>
            <person name="Tritt A."/>
            <person name="Yoshinaga Y."/>
            <person name="Zwiers L.-H."/>
            <person name="Turgeon B."/>
            <person name="Goodwin S."/>
            <person name="Spatafora J."/>
            <person name="Crous P."/>
            <person name="Grigoriev I."/>
        </authorList>
    </citation>
    <scope>NUCLEOTIDE SEQUENCE</scope>
    <source>
        <strain evidence="2">CBS 113979</strain>
    </source>
</reference>
<keyword evidence="3" id="KW-1185">Reference proteome</keyword>
<name>A0A6G1HGM7_9PEZI</name>
<sequence length="282" mass="32862">RHILRECTYLPDPAARIWTNNHVRARFRASDRDFAPSLLDARREKWLEDARRAVLYCRRANDGDPKPLKRILMMTYGRIGKRKHLLLRTLQQPDRSTAPDGDGPFKIEGKNQLEFRISPRFKMLQALTTSQVNNTFYVMDKPSSYSPPHVTTRIPSKNMWGRDMPRRRVKNSARKWYAGLLNFILPPLPIKEWERLEGLATGTLKWDGPVPRRSRRNALPSPLTARDLKAFVRKSPIDLGGQESKTPMNITGRIMRRLWADVFSQCPKMTFDVEEGVWRVAW</sequence>
<dbReference type="OrthoDB" id="5521299at2759"/>
<dbReference type="AlphaFoldDB" id="A0A6G1HGM7"/>
<dbReference type="EMBL" id="ML977137">
    <property type="protein sequence ID" value="KAF1992391.1"/>
    <property type="molecule type" value="Genomic_DNA"/>
</dbReference>
<dbReference type="CDD" id="cd20273">
    <property type="entry name" value="Complex1_LYR_unchar"/>
    <property type="match status" value="1"/>
</dbReference>
<dbReference type="Pfam" id="PF20263">
    <property type="entry name" value="LYRM2-like"/>
    <property type="match status" value="1"/>
</dbReference>
<dbReference type="InterPro" id="IPR046896">
    <property type="entry name" value="Cup1-like_N"/>
</dbReference>
<protein>
    <recommendedName>
        <fullName evidence="1">LYR motif-containing protein Cup1-like N-terminal domain-containing protein</fullName>
    </recommendedName>
</protein>